<reference evidence="7" key="1">
    <citation type="submission" date="2025-08" db="UniProtKB">
        <authorList>
            <consortium name="RefSeq"/>
        </authorList>
    </citation>
    <scope>IDENTIFICATION</scope>
    <source>
        <tissue evidence="7">Whole organism</tissue>
    </source>
</reference>
<name>A0A9C6XUJ1_FRAOC</name>
<dbReference type="PANTHER" id="PTHR11782:SF83">
    <property type="entry name" value="GUANOSINE-DIPHOSPHATASE"/>
    <property type="match status" value="1"/>
</dbReference>
<dbReference type="Pfam" id="PF01150">
    <property type="entry name" value="GDA1_CD39"/>
    <property type="match status" value="1"/>
</dbReference>
<evidence type="ECO:0000256" key="4">
    <source>
        <dbReference type="PIRSR" id="PIRSR600407-2"/>
    </source>
</evidence>
<evidence type="ECO:0000256" key="5">
    <source>
        <dbReference type="SAM" id="Phobius"/>
    </source>
</evidence>
<dbReference type="InterPro" id="IPR000407">
    <property type="entry name" value="GDA1_CD39_NTPase"/>
</dbReference>
<dbReference type="GeneID" id="113209845"/>
<proteinExistence type="inferred from homology"/>
<evidence type="ECO:0000256" key="2">
    <source>
        <dbReference type="ARBA" id="ARBA00022801"/>
    </source>
</evidence>
<keyword evidence="4" id="KW-0547">Nucleotide-binding</keyword>
<evidence type="ECO:0000313" key="7">
    <source>
        <dbReference type="RefSeq" id="XP_052131445.1"/>
    </source>
</evidence>
<keyword evidence="2" id="KW-0378">Hydrolase</keyword>
<evidence type="ECO:0000256" key="3">
    <source>
        <dbReference type="PIRSR" id="PIRSR600407-1"/>
    </source>
</evidence>
<dbReference type="GO" id="GO:0045134">
    <property type="term" value="F:UDP phosphatase activity"/>
    <property type="evidence" value="ECO:0007669"/>
    <property type="project" value="TreeGrafter"/>
</dbReference>
<feature type="transmembrane region" description="Helical" evidence="5">
    <location>
        <begin position="443"/>
        <end position="467"/>
    </location>
</feature>
<dbReference type="GO" id="GO:0005886">
    <property type="term" value="C:plasma membrane"/>
    <property type="evidence" value="ECO:0007669"/>
    <property type="project" value="TreeGrafter"/>
</dbReference>
<dbReference type="GO" id="GO:0005524">
    <property type="term" value="F:ATP binding"/>
    <property type="evidence" value="ECO:0007669"/>
    <property type="project" value="UniProtKB-KW"/>
</dbReference>
<gene>
    <name evidence="7" type="primary">LOC113209845</name>
</gene>
<keyword evidence="6" id="KW-1185">Reference proteome</keyword>
<dbReference type="GO" id="GO:0009134">
    <property type="term" value="P:nucleoside diphosphate catabolic process"/>
    <property type="evidence" value="ECO:0007669"/>
    <property type="project" value="TreeGrafter"/>
</dbReference>
<keyword evidence="5" id="KW-0472">Membrane</keyword>
<evidence type="ECO:0000256" key="1">
    <source>
        <dbReference type="ARBA" id="ARBA00009283"/>
    </source>
</evidence>
<keyword evidence="5" id="KW-1133">Transmembrane helix</keyword>
<dbReference type="GO" id="GO:0004382">
    <property type="term" value="F:GDP phosphatase activity"/>
    <property type="evidence" value="ECO:0007669"/>
    <property type="project" value="TreeGrafter"/>
</dbReference>
<sequence length="479" mass="52940">MRGAIRHQQYAMVFDAGSTHTTMVVYKWQANKFNGTGVVSQVASCDMSGGIGVVLRADPRAAADGYFRDCVAAGLDSVPEGRRGHSPVTLAATAGMRLLRSESPDEAQQVLGNVSRALERAATGMLFSVNSVRIITGQEEAVAGWISANYLLKTIFPKPTKLVGMLDMGGASTQITFLHHNNQSAPQSASVYDTSLQLYGARHELYARSYMCYGQEQLLNRYLVVLVQDHFPRDTDSLRTLRVGSPCHNAGFNYSVGYNDYVNVCSETSYTNKFRNVTVKVEGESNPDQCKQRIQSLLNPDDCNATFSNKECFAVPTNHPPDTNFVAVSGFYYVMQYLEFAKKHPPLKDFLVATKKSCSRTWEQTVSTLPGVKEEYASKVCFNAQYQANLLVDGYGIKENTWQNIDFLKKVNNTSVGWTLGFTIQSTNAFPEEQAEEPFSATIFVSLMFIIAVGIGVCLTLTVINLIKHCCKKNQISVK</sequence>
<dbReference type="Gene3D" id="3.30.420.150">
    <property type="entry name" value="Exopolyphosphatase. Domain 2"/>
    <property type="match status" value="1"/>
</dbReference>
<dbReference type="Proteomes" id="UP000504606">
    <property type="component" value="Unplaced"/>
</dbReference>
<protein>
    <submittedName>
        <fullName evidence="7">Ectonucleoside triphosphate diphosphohydrolase 1-like isoform X2</fullName>
    </submittedName>
</protein>
<dbReference type="PANTHER" id="PTHR11782">
    <property type="entry name" value="ADENOSINE/GUANOSINE DIPHOSPHATASE"/>
    <property type="match status" value="1"/>
</dbReference>
<keyword evidence="4" id="KW-0067">ATP-binding</keyword>
<dbReference type="GO" id="GO:0017111">
    <property type="term" value="F:ribonucleoside triphosphate phosphatase activity"/>
    <property type="evidence" value="ECO:0007669"/>
    <property type="project" value="TreeGrafter"/>
</dbReference>
<accession>A0A9C6XUJ1</accession>
<dbReference type="RefSeq" id="XP_052131445.1">
    <property type="nucleotide sequence ID" value="XM_052275485.1"/>
</dbReference>
<comment type="similarity">
    <text evidence="1">Belongs to the GDA1/CD39 NTPase family.</text>
</comment>
<feature type="binding site" evidence="4">
    <location>
        <begin position="170"/>
        <end position="174"/>
    </location>
    <ligand>
        <name>ATP</name>
        <dbReference type="ChEBI" id="CHEBI:30616"/>
    </ligand>
</feature>
<feature type="active site" description="Proton acceptor" evidence="3">
    <location>
        <position position="140"/>
    </location>
</feature>
<evidence type="ECO:0000313" key="6">
    <source>
        <dbReference type="Proteomes" id="UP000504606"/>
    </source>
</evidence>
<organism evidence="6 7">
    <name type="scientific">Frankliniella occidentalis</name>
    <name type="common">Western flower thrips</name>
    <name type="synonym">Euthrips occidentalis</name>
    <dbReference type="NCBI Taxonomy" id="133901"/>
    <lineage>
        <taxon>Eukaryota</taxon>
        <taxon>Metazoa</taxon>
        <taxon>Ecdysozoa</taxon>
        <taxon>Arthropoda</taxon>
        <taxon>Hexapoda</taxon>
        <taxon>Insecta</taxon>
        <taxon>Pterygota</taxon>
        <taxon>Neoptera</taxon>
        <taxon>Paraneoptera</taxon>
        <taxon>Thysanoptera</taxon>
        <taxon>Terebrantia</taxon>
        <taxon>Thripoidea</taxon>
        <taxon>Thripidae</taxon>
        <taxon>Frankliniella</taxon>
    </lineage>
</organism>
<dbReference type="AlphaFoldDB" id="A0A9C6XUJ1"/>
<dbReference type="Gene3D" id="3.30.420.40">
    <property type="match status" value="1"/>
</dbReference>
<keyword evidence="5" id="KW-0812">Transmembrane</keyword>